<dbReference type="InterPro" id="IPR036770">
    <property type="entry name" value="Ankyrin_rpt-contain_sf"/>
</dbReference>
<comment type="caution">
    <text evidence="2">The sequence shown here is derived from an EMBL/GenBank/DDBJ whole genome shotgun (WGS) entry which is preliminary data.</text>
</comment>
<reference evidence="2 3" key="1">
    <citation type="submission" date="2016-10" db="EMBL/GenBank/DDBJ databases">
        <title>Alkaliphiles isolated from bioreactors.</title>
        <authorList>
            <person name="Salah Z."/>
            <person name="Rout S.P."/>
            <person name="Humphreys P.N."/>
        </authorList>
    </citation>
    <scope>NUCLEOTIDE SEQUENCE [LARGE SCALE GENOMIC DNA]</scope>
    <source>
        <strain evidence="2 3">ZS02</strain>
    </source>
</reference>
<evidence type="ECO:0000256" key="1">
    <source>
        <dbReference type="SAM" id="Phobius"/>
    </source>
</evidence>
<name>A0A1R1HYV0_9RHOO</name>
<sequence length="176" mass="19560">MRAKRWAIGGLGLVLAIAVGLYGWFVLETRKHSPLFLLSCMEAEPALLAWTCKQVLVHDSLRPDQVAQLNREGGALYPVLSKDLATAEEMLVLFISRGVDINAGNESVRNWSALYSTIGSSDIARTKMLLRHGARADVRDVEGMTPLDSARRLQQKYPNETDRLEIIQILEDSLSP</sequence>
<keyword evidence="1" id="KW-0812">Transmembrane</keyword>
<dbReference type="Gene3D" id="1.25.40.20">
    <property type="entry name" value="Ankyrin repeat-containing domain"/>
    <property type="match status" value="1"/>
</dbReference>
<dbReference type="AlphaFoldDB" id="A0A1R1HYV0"/>
<dbReference type="EMBL" id="MTHD01000008">
    <property type="protein sequence ID" value="OMG51697.1"/>
    <property type="molecule type" value="Genomic_DNA"/>
</dbReference>
<dbReference type="OrthoDB" id="9181665at2"/>
<organism evidence="2 3">
    <name type="scientific">Azonexus hydrophilus</name>
    <dbReference type="NCBI Taxonomy" id="418702"/>
    <lineage>
        <taxon>Bacteria</taxon>
        <taxon>Pseudomonadati</taxon>
        <taxon>Pseudomonadota</taxon>
        <taxon>Betaproteobacteria</taxon>
        <taxon>Rhodocyclales</taxon>
        <taxon>Azonexaceae</taxon>
        <taxon>Azonexus</taxon>
    </lineage>
</organism>
<gene>
    <name evidence="2" type="ORF">BJN45_16935</name>
</gene>
<accession>A0A1R1HYV0</accession>
<dbReference type="SUPFAM" id="SSF48403">
    <property type="entry name" value="Ankyrin repeat"/>
    <property type="match status" value="1"/>
</dbReference>
<dbReference type="STRING" id="418702.BJN45_16935"/>
<protein>
    <submittedName>
        <fullName evidence="2">Uncharacterized protein</fullName>
    </submittedName>
</protein>
<keyword evidence="3" id="KW-1185">Reference proteome</keyword>
<evidence type="ECO:0000313" key="2">
    <source>
        <dbReference type="EMBL" id="OMG51697.1"/>
    </source>
</evidence>
<evidence type="ECO:0000313" key="3">
    <source>
        <dbReference type="Proteomes" id="UP000187526"/>
    </source>
</evidence>
<keyword evidence="1" id="KW-1133">Transmembrane helix</keyword>
<dbReference type="RefSeq" id="WP_076097413.1">
    <property type="nucleotide sequence ID" value="NZ_MTHD01000008.1"/>
</dbReference>
<feature type="transmembrane region" description="Helical" evidence="1">
    <location>
        <begin position="6"/>
        <end position="27"/>
    </location>
</feature>
<dbReference type="Proteomes" id="UP000187526">
    <property type="component" value="Unassembled WGS sequence"/>
</dbReference>
<proteinExistence type="predicted"/>
<keyword evidence="1" id="KW-0472">Membrane</keyword>